<dbReference type="EMBL" id="CM044706">
    <property type="protein sequence ID" value="KAI5658440.1"/>
    <property type="molecule type" value="Genomic_DNA"/>
</dbReference>
<organism evidence="1 2">
    <name type="scientific">Catharanthus roseus</name>
    <name type="common">Madagascar periwinkle</name>
    <name type="synonym">Vinca rosea</name>
    <dbReference type="NCBI Taxonomy" id="4058"/>
    <lineage>
        <taxon>Eukaryota</taxon>
        <taxon>Viridiplantae</taxon>
        <taxon>Streptophyta</taxon>
        <taxon>Embryophyta</taxon>
        <taxon>Tracheophyta</taxon>
        <taxon>Spermatophyta</taxon>
        <taxon>Magnoliopsida</taxon>
        <taxon>eudicotyledons</taxon>
        <taxon>Gunneridae</taxon>
        <taxon>Pentapetalae</taxon>
        <taxon>asterids</taxon>
        <taxon>lamiids</taxon>
        <taxon>Gentianales</taxon>
        <taxon>Apocynaceae</taxon>
        <taxon>Rauvolfioideae</taxon>
        <taxon>Vinceae</taxon>
        <taxon>Catharanthinae</taxon>
        <taxon>Catharanthus</taxon>
    </lineage>
</organism>
<keyword evidence="2" id="KW-1185">Reference proteome</keyword>
<sequence length="234" mass="26750">MVGVIPPNSSYSKHDYTAIDYDVSSSEPFIGRHSADMCFKGSCNKRLDKARDIPAPTQRKKVKASDWEQTCPVEGGPVDPELIPSYGGHVAGPIWRSWFIEVLITLHGTYRFAWGAATLTFLYRNLGQASHVNAKELAGCWSLLEAWIYMYFSMFAPMAYMPDRIVRQFGFRQYIPAQRIRPMEVRRPANNRMYVVRNLFMEALWLEAPSHLLTETWTNVPAIPPSACTDDYMQ</sequence>
<evidence type="ECO:0000313" key="1">
    <source>
        <dbReference type="EMBL" id="KAI5658440.1"/>
    </source>
</evidence>
<dbReference type="Proteomes" id="UP001060085">
    <property type="component" value="Linkage Group LG06"/>
</dbReference>
<accession>A0ACC0ADJ5</accession>
<reference evidence="2" key="1">
    <citation type="journal article" date="2023" name="Nat. Plants">
        <title>Single-cell RNA sequencing provides a high-resolution roadmap for understanding the multicellular compartmentation of specialized metabolism.</title>
        <authorList>
            <person name="Sun S."/>
            <person name="Shen X."/>
            <person name="Li Y."/>
            <person name="Li Y."/>
            <person name="Wang S."/>
            <person name="Li R."/>
            <person name="Zhang H."/>
            <person name="Shen G."/>
            <person name="Guo B."/>
            <person name="Wei J."/>
            <person name="Xu J."/>
            <person name="St-Pierre B."/>
            <person name="Chen S."/>
            <person name="Sun C."/>
        </authorList>
    </citation>
    <scope>NUCLEOTIDE SEQUENCE [LARGE SCALE GENOMIC DNA]</scope>
</reference>
<name>A0ACC0ADJ5_CATRO</name>
<gene>
    <name evidence="1" type="ORF">M9H77_27233</name>
</gene>
<comment type="caution">
    <text evidence="1">The sequence shown here is derived from an EMBL/GenBank/DDBJ whole genome shotgun (WGS) entry which is preliminary data.</text>
</comment>
<proteinExistence type="predicted"/>
<evidence type="ECO:0000313" key="2">
    <source>
        <dbReference type="Proteomes" id="UP001060085"/>
    </source>
</evidence>
<protein>
    <submittedName>
        <fullName evidence="1">Uncharacterized protein</fullName>
    </submittedName>
</protein>